<dbReference type="HOGENOM" id="CLU_083813_0_0_0"/>
<sequence length="285" mass="33574">MRTLSHSEPKGKVIKNLPLDERAVTIPASEPFRLEGGRQIDPYLLVAAEKQELQKRVAELLDRERKLKEELESLRAKFMEEQKKTEAELREAKEKLEKEAMEAKEEEKKKGFEEGYKDGLKKAYEEVEKRVKEEYKQRFQNVEKQLVKAVETLQKNLDEEIERCSPIMVEIWKALLQRLLRKEIDLDEQLVLRVFKEIMAKVSDRRRVRLFVNPQDKDLFLKKSEEMAEIKRVIEEFELIGDATIEKGSCMVETNLGVYDARWKTQLEAIEREIQSLMGESLHVP</sequence>
<dbReference type="Proteomes" id="UP000005868">
    <property type="component" value="Chromosome"/>
</dbReference>
<dbReference type="GO" id="GO:0044781">
    <property type="term" value="P:bacterial-type flagellum organization"/>
    <property type="evidence" value="ECO:0007669"/>
    <property type="project" value="UniProtKB-KW"/>
</dbReference>
<keyword evidence="4" id="KW-1005">Bacterial flagellum biogenesis</keyword>
<evidence type="ECO:0000256" key="3">
    <source>
        <dbReference type="ARBA" id="ARBA00022448"/>
    </source>
</evidence>
<dbReference type="InterPro" id="IPR051472">
    <property type="entry name" value="T3SS_Stator/FliH"/>
</dbReference>
<accession>G7V5J5</accession>
<dbReference type="PANTHER" id="PTHR34982">
    <property type="entry name" value="YOP PROTEINS TRANSLOCATION PROTEIN L"/>
    <property type="match status" value="1"/>
</dbReference>
<dbReference type="KEGG" id="tli:Tlie_0076"/>
<evidence type="ECO:0000256" key="1">
    <source>
        <dbReference type="ARBA" id="ARBA00003041"/>
    </source>
</evidence>
<name>G7V5J5_THELD</name>
<dbReference type="InterPro" id="IPR018035">
    <property type="entry name" value="Flagellar_FliH/T3SS_HrpE"/>
</dbReference>
<gene>
    <name evidence="9" type="ordered locus">Tlie_0076</name>
</gene>
<keyword evidence="9" id="KW-0282">Flagellum</keyword>
<keyword evidence="10" id="KW-1185">Reference proteome</keyword>
<keyword evidence="3" id="KW-0813">Transport</keyword>
<dbReference type="Pfam" id="PF02108">
    <property type="entry name" value="FliH"/>
    <property type="match status" value="1"/>
</dbReference>
<organism evidence="9 10">
    <name type="scientific">Thermovirga lienii (strain ATCC BAA-1197 / DSM 17291 / Cas60314)</name>
    <dbReference type="NCBI Taxonomy" id="580340"/>
    <lineage>
        <taxon>Bacteria</taxon>
        <taxon>Thermotogati</taxon>
        <taxon>Synergistota</taxon>
        <taxon>Synergistia</taxon>
        <taxon>Synergistales</taxon>
        <taxon>Thermovirgaceae</taxon>
        <taxon>Thermovirga</taxon>
    </lineage>
</organism>
<dbReference type="PANTHER" id="PTHR34982:SF1">
    <property type="entry name" value="FLAGELLAR ASSEMBLY PROTEIN FLIH"/>
    <property type="match status" value="1"/>
</dbReference>
<dbReference type="STRING" id="580340.Tlie_0076"/>
<dbReference type="EMBL" id="CP003096">
    <property type="protein sequence ID" value="AER65822.1"/>
    <property type="molecule type" value="Genomic_DNA"/>
</dbReference>
<comment type="function">
    <text evidence="1">Needed for flagellar regrowth and assembly.</text>
</comment>
<comment type="similarity">
    <text evidence="2">Belongs to the FliH family.</text>
</comment>
<reference evidence="10" key="1">
    <citation type="submission" date="2011-10" db="EMBL/GenBank/DDBJ databases">
        <title>The complete genome of chromosome of Thermovirga lienii DSM 17291.</title>
        <authorList>
            <consortium name="US DOE Joint Genome Institute (JGI-PGF)"/>
            <person name="Lucas S."/>
            <person name="Copeland A."/>
            <person name="Lapidus A."/>
            <person name="Glavina del Rio T."/>
            <person name="Dalin E."/>
            <person name="Tice H."/>
            <person name="Bruce D."/>
            <person name="Goodwin L."/>
            <person name="Pitluck S."/>
            <person name="Peters L."/>
            <person name="Mikhailova N."/>
            <person name="Saunders E."/>
            <person name="Kyrpides N."/>
            <person name="Mavromatis K."/>
            <person name="Ivanova N."/>
            <person name="Last F.I."/>
            <person name="Brettin T."/>
            <person name="Detter J.C."/>
            <person name="Han C."/>
            <person name="Larimer F."/>
            <person name="Land M."/>
            <person name="Hauser L."/>
            <person name="Markowitz V."/>
            <person name="Cheng J.-F."/>
            <person name="Hugenholtz P."/>
            <person name="Woyke T."/>
            <person name="Wu D."/>
            <person name="Spring S."/>
            <person name="Schroeder M."/>
            <person name="Brambilla E.-M."/>
            <person name="Klenk H.-P."/>
            <person name="Eisen J.A."/>
        </authorList>
    </citation>
    <scope>NUCLEOTIDE SEQUENCE [LARGE SCALE GENOMIC DNA]</scope>
    <source>
        <strain evidence="10">ATCC BAA-1197 / DSM 17291 / Cas60314</strain>
    </source>
</reference>
<reference evidence="9 10" key="2">
    <citation type="journal article" date="2012" name="Stand. Genomic Sci.">
        <title>Genome sequence of the moderately thermophilic, amino-acid-degrading and sulfur-reducing bacterium Thermovirga lienii type strain (Cas60314(T)).</title>
        <authorList>
            <person name="Goker M."/>
            <person name="Saunders E."/>
            <person name="Lapidus A."/>
            <person name="Nolan M."/>
            <person name="Lucas S."/>
            <person name="Hammon N."/>
            <person name="Deshpande S."/>
            <person name="Cheng J.F."/>
            <person name="Han C."/>
            <person name="Tapia R."/>
            <person name="Goodwin L.A."/>
            <person name="Pitluck S."/>
            <person name="Liolios K."/>
            <person name="Mavromatis K."/>
            <person name="Pagani I."/>
            <person name="Ivanova N."/>
            <person name="Mikhailova N."/>
            <person name="Pati A."/>
            <person name="Chen A."/>
            <person name="Palaniappan K."/>
            <person name="Land M."/>
            <person name="Chang Y.J."/>
            <person name="Jeffries C.D."/>
            <person name="Brambilla E.M."/>
            <person name="Rohde M."/>
            <person name="Spring S."/>
            <person name="Detter J.C."/>
            <person name="Woyke T."/>
            <person name="Bristow J."/>
            <person name="Eisen J.A."/>
            <person name="Markowitz V."/>
            <person name="Hugenholtz P."/>
            <person name="Kyrpides N.C."/>
            <person name="Klenk H.P."/>
        </authorList>
    </citation>
    <scope>NUCLEOTIDE SEQUENCE [LARGE SCALE GENOMIC DNA]</scope>
    <source>
        <strain evidence="10">ATCC BAA-1197 / DSM 17291 / Cas60314</strain>
    </source>
</reference>
<evidence type="ECO:0000256" key="5">
    <source>
        <dbReference type="ARBA" id="ARBA00022927"/>
    </source>
</evidence>
<evidence type="ECO:0000313" key="9">
    <source>
        <dbReference type="EMBL" id="AER65822.1"/>
    </source>
</evidence>
<evidence type="ECO:0000259" key="8">
    <source>
        <dbReference type="Pfam" id="PF02108"/>
    </source>
</evidence>
<protein>
    <submittedName>
        <fullName evidence="9">Flagellar assembly protein FliH/Type III secretion system HrpE</fullName>
    </submittedName>
</protein>
<evidence type="ECO:0000256" key="4">
    <source>
        <dbReference type="ARBA" id="ARBA00022795"/>
    </source>
</evidence>
<keyword evidence="6" id="KW-1006">Bacterial flagellum protein export</keyword>
<keyword evidence="9" id="KW-0966">Cell projection</keyword>
<proteinExistence type="inferred from homology"/>
<evidence type="ECO:0000256" key="2">
    <source>
        <dbReference type="ARBA" id="ARBA00006602"/>
    </source>
</evidence>
<dbReference type="GO" id="GO:0005829">
    <property type="term" value="C:cytosol"/>
    <property type="evidence" value="ECO:0007669"/>
    <property type="project" value="TreeGrafter"/>
</dbReference>
<evidence type="ECO:0000313" key="10">
    <source>
        <dbReference type="Proteomes" id="UP000005868"/>
    </source>
</evidence>
<feature type="domain" description="Flagellar assembly protein FliH/Type III secretion system HrpE" evidence="8">
    <location>
        <begin position="143"/>
        <end position="269"/>
    </location>
</feature>
<dbReference type="AlphaFoldDB" id="G7V5J5"/>
<dbReference type="GO" id="GO:0015031">
    <property type="term" value="P:protein transport"/>
    <property type="evidence" value="ECO:0007669"/>
    <property type="project" value="UniProtKB-KW"/>
</dbReference>
<keyword evidence="5" id="KW-0653">Protein transport</keyword>
<dbReference type="eggNOG" id="COG1317">
    <property type="taxonomic scope" value="Bacteria"/>
</dbReference>
<evidence type="ECO:0000256" key="6">
    <source>
        <dbReference type="ARBA" id="ARBA00023225"/>
    </source>
</evidence>
<keyword evidence="9" id="KW-0969">Cilium</keyword>
<keyword evidence="7" id="KW-0175">Coiled coil</keyword>
<evidence type="ECO:0000256" key="7">
    <source>
        <dbReference type="SAM" id="Coils"/>
    </source>
</evidence>
<feature type="coiled-coil region" evidence="7">
    <location>
        <begin position="50"/>
        <end position="163"/>
    </location>
</feature>